<sequence>GASAVVEPGERVPARADPAVASVGQAPRAHSVRSVRPGGTIVLPAAPSGAAPPAPPTPLFLASLPPPGVPTASPPPPLSLWA</sequence>
<protein>
    <submittedName>
        <fullName evidence="2">Uncharacterized protein</fullName>
    </submittedName>
</protein>
<feature type="non-terminal residue" evidence="2">
    <location>
        <position position="1"/>
    </location>
</feature>
<reference evidence="2" key="1">
    <citation type="journal article" date="2024" name="Antonie Van Leeuwenhoek">
        <title>Isoptericola haloaureus sp. nov., a dimorphic actinobacterium isolated from mangrove sediments of southeast India, implicating biosaline agricultural significance through nitrogen fixation and salt tolerance genes.</title>
        <authorList>
            <person name="Prathaban M."/>
            <person name="Prathiviraj R."/>
            <person name="Ravichandran M."/>
            <person name="Natarajan S.D."/>
            <person name="Sobanaa M."/>
            <person name="Hari Krishna Kumar S."/>
            <person name="Chandrasekar V."/>
            <person name="Selvin J."/>
        </authorList>
    </citation>
    <scope>NUCLEOTIDE SEQUENCE</scope>
    <source>
        <strain evidence="2">MP1014</strain>
    </source>
</reference>
<accession>A0ABU7Z1Z9</accession>
<evidence type="ECO:0000313" key="3">
    <source>
        <dbReference type="Proteomes" id="UP001310387"/>
    </source>
</evidence>
<keyword evidence="3" id="KW-1185">Reference proteome</keyword>
<organism evidence="2 3">
    <name type="scientific">Isoptericola haloaureus</name>
    <dbReference type="NCBI Taxonomy" id="1542902"/>
    <lineage>
        <taxon>Bacteria</taxon>
        <taxon>Bacillati</taxon>
        <taxon>Actinomycetota</taxon>
        <taxon>Actinomycetes</taxon>
        <taxon>Micrococcales</taxon>
        <taxon>Promicromonosporaceae</taxon>
        <taxon>Isoptericola</taxon>
    </lineage>
</organism>
<gene>
    <name evidence="2" type="ORF">V5O49_00065</name>
</gene>
<proteinExistence type="predicted"/>
<evidence type="ECO:0000256" key="1">
    <source>
        <dbReference type="SAM" id="MobiDB-lite"/>
    </source>
</evidence>
<reference evidence="2" key="2">
    <citation type="submission" date="2024-02" db="EMBL/GenBank/DDBJ databases">
        <authorList>
            <person name="Prathaban M."/>
            <person name="Mythili R."/>
            <person name="Sharmila Devi N."/>
            <person name="Sobanaa M."/>
            <person name="Prathiviraj R."/>
            <person name="Selvin J."/>
        </authorList>
    </citation>
    <scope>NUCLEOTIDE SEQUENCE</scope>
    <source>
        <strain evidence="2">MP1014</strain>
    </source>
</reference>
<evidence type="ECO:0000313" key="2">
    <source>
        <dbReference type="EMBL" id="MEG3613519.1"/>
    </source>
</evidence>
<dbReference type="Proteomes" id="UP001310387">
    <property type="component" value="Unassembled WGS sequence"/>
</dbReference>
<feature type="region of interest" description="Disordered" evidence="1">
    <location>
        <begin position="1"/>
        <end position="82"/>
    </location>
</feature>
<name>A0ABU7Z1Z9_9MICO</name>
<feature type="compositionally biased region" description="Pro residues" evidence="1">
    <location>
        <begin position="50"/>
        <end position="82"/>
    </location>
</feature>
<comment type="caution">
    <text evidence="2">The sequence shown here is derived from an EMBL/GenBank/DDBJ whole genome shotgun (WGS) entry which is preliminary data.</text>
</comment>
<dbReference type="EMBL" id="JBAGLP010000019">
    <property type="protein sequence ID" value="MEG3613519.1"/>
    <property type="molecule type" value="Genomic_DNA"/>
</dbReference>